<accession>A0A4R3Z0B7</accession>
<reference evidence="1 2" key="1">
    <citation type="submission" date="2019-03" db="EMBL/GenBank/DDBJ databases">
        <title>Above-ground endophytic microbial communities from plants in different locations in the United States.</title>
        <authorList>
            <person name="Frank C."/>
        </authorList>
    </citation>
    <scope>NUCLEOTIDE SEQUENCE [LARGE SCALE GENOMIC DNA]</scope>
    <source>
        <strain evidence="1 2">LP_13_YM</strain>
    </source>
</reference>
<dbReference type="InterPro" id="IPR010247">
    <property type="entry name" value="HutG_amidohyd"/>
</dbReference>
<dbReference type="NCBIfam" id="TIGR02017">
    <property type="entry name" value="hutG_amidohyd"/>
    <property type="match status" value="1"/>
</dbReference>
<dbReference type="OrthoDB" id="8716700at2"/>
<organism evidence="1 2">
    <name type="scientific">Luteibacter rhizovicinus</name>
    <dbReference type="NCBI Taxonomy" id="242606"/>
    <lineage>
        <taxon>Bacteria</taxon>
        <taxon>Pseudomonadati</taxon>
        <taxon>Pseudomonadota</taxon>
        <taxon>Gammaproteobacteria</taxon>
        <taxon>Lysobacterales</taxon>
        <taxon>Rhodanobacteraceae</taxon>
        <taxon>Luteibacter</taxon>
    </lineage>
</organism>
<proteinExistence type="predicted"/>
<dbReference type="Gene3D" id="3.40.630.40">
    <property type="entry name" value="Zn-dependent exopeptidases"/>
    <property type="match status" value="1"/>
</dbReference>
<gene>
    <name evidence="1" type="ORF">EC912_101118</name>
</gene>
<dbReference type="Pfam" id="PF05013">
    <property type="entry name" value="FGase"/>
    <property type="match status" value="1"/>
</dbReference>
<dbReference type="AlphaFoldDB" id="A0A4R3Z0B7"/>
<protein>
    <submittedName>
        <fullName evidence="1">N-formylglutamate deformylase</fullName>
    </submittedName>
</protein>
<evidence type="ECO:0000313" key="1">
    <source>
        <dbReference type="EMBL" id="TCV97123.1"/>
    </source>
</evidence>
<keyword evidence="2" id="KW-1185">Reference proteome</keyword>
<evidence type="ECO:0000313" key="2">
    <source>
        <dbReference type="Proteomes" id="UP000295645"/>
    </source>
</evidence>
<dbReference type="SUPFAM" id="SSF53187">
    <property type="entry name" value="Zn-dependent exopeptidases"/>
    <property type="match status" value="1"/>
</dbReference>
<dbReference type="RefSeq" id="WP_132141207.1">
    <property type="nucleotide sequence ID" value="NZ_SMCS01000001.1"/>
</dbReference>
<dbReference type="EMBL" id="SMCS01000001">
    <property type="protein sequence ID" value="TCV97123.1"/>
    <property type="molecule type" value="Genomic_DNA"/>
</dbReference>
<dbReference type="InterPro" id="IPR007709">
    <property type="entry name" value="N-FG_amidohydro"/>
</dbReference>
<comment type="caution">
    <text evidence="1">The sequence shown here is derived from an EMBL/GenBank/DDBJ whole genome shotgun (WGS) entry which is preliminary data.</text>
</comment>
<name>A0A4R3Z0B7_9GAMM</name>
<sequence>MIPYTLHRGTAPLLVSLPHNGSVIPDDIAARMTPRATRSVDTDWHVAELYDFAREMGASVLRPFASRYVVDVNRPADGHALYPGRKETGLVPTMMFNGDDIYLEGKEPDAAEIAARVDRWWRPYHDAIGVELDRLKALHGHVVLWEGHSIRSHVPMLFDGKLPDFNLGTADSTSCVPELQSRLEQVLARQSDYSYAVNGRFKGGYITREYGRPDDGVSTVQLELAQVNYMDEDSFAYLPEKAAGVQMLIGDMLKLCLEHSQVIAS</sequence>
<dbReference type="Proteomes" id="UP000295645">
    <property type="component" value="Unassembled WGS sequence"/>
</dbReference>